<dbReference type="Pfam" id="PF00440">
    <property type="entry name" value="TetR_N"/>
    <property type="match status" value="1"/>
</dbReference>
<evidence type="ECO:0000256" key="3">
    <source>
        <dbReference type="SAM" id="MobiDB-lite"/>
    </source>
</evidence>
<dbReference type="Gene3D" id="1.10.357.10">
    <property type="entry name" value="Tetracycline Repressor, domain 2"/>
    <property type="match status" value="1"/>
</dbReference>
<accession>A0A562KBE6</accession>
<proteinExistence type="predicted"/>
<dbReference type="GO" id="GO:0003677">
    <property type="term" value="F:DNA binding"/>
    <property type="evidence" value="ECO:0007669"/>
    <property type="project" value="UniProtKB-UniRule"/>
</dbReference>
<dbReference type="PROSITE" id="PS50977">
    <property type="entry name" value="HTH_TETR_2"/>
    <property type="match status" value="1"/>
</dbReference>
<reference evidence="5 6" key="1">
    <citation type="journal article" date="2015" name="Stand. Genomic Sci.">
        <title>Genomic Encyclopedia of Bacterial and Archaeal Type Strains, Phase III: the genomes of soil and plant-associated and newly described type strains.</title>
        <authorList>
            <person name="Whitman W.B."/>
            <person name="Woyke T."/>
            <person name="Klenk H.P."/>
            <person name="Zhou Y."/>
            <person name="Lilburn T.G."/>
            <person name="Beck B.J."/>
            <person name="De Vos P."/>
            <person name="Vandamme P."/>
            <person name="Eisen J.A."/>
            <person name="Garrity G."/>
            <person name="Hugenholtz P."/>
            <person name="Kyrpides N.C."/>
        </authorList>
    </citation>
    <scope>NUCLEOTIDE SEQUENCE [LARGE SCALE GENOMIC DNA]</scope>
    <source>
        <strain evidence="5 6">CGMCC 1.7748</strain>
    </source>
</reference>
<evidence type="ECO:0000313" key="6">
    <source>
        <dbReference type="Proteomes" id="UP000316624"/>
    </source>
</evidence>
<keyword evidence="1 2" id="KW-0238">DNA-binding</keyword>
<dbReference type="SUPFAM" id="SSF46689">
    <property type="entry name" value="Homeodomain-like"/>
    <property type="match status" value="1"/>
</dbReference>
<feature type="region of interest" description="Disordered" evidence="3">
    <location>
        <begin position="1"/>
        <end position="25"/>
    </location>
</feature>
<protein>
    <submittedName>
        <fullName evidence="5">TetR family transcriptional regulator</fullName>
    </submittedName>
</protein>
<evidence type="ECO:0000256" key="1">
    <source>
        <dbReference type="ARBA" id="ARBA00023125"/>
    </source>
</evidence>
<name>A0A562KBE6_SPHWJ</name>
<gene>
    <name evidence="5" type="ORF">IQ35_02651</name>
</gene>
<comment type="caution">
    <text evidence="5">The sequence shown here is derived from an EMBL/GenBank/DDBJ whole genome shotgun (WGS) entry which is preliminary data.</text>
</comment>
<dbReference type="EMBL" id="VLKK01000009">
    <property type="protein sequence ID" value="TWH92535.1"/>
    <property type="molecule type" value="Genomic_DNA"/>
</dbReference>
<dbReference type="AlphaFoldDB" id="A0A562KBE6"/>
<evidence type="ECO:0000313" key="5">
    <source>
        <dbReference type="EMBL" id="TWH92535.1"/>
    </source>
</evidence>
<dbReference type="Proteomes" id="UP000316624">
    <property type="component" value="Unassembled WGS sequence"/>
</dbReference>
<dbReference type="InterPro" id="IPR009057">
    <property type="entry name" value="Homeodomain-like_sf"/>
</dbReference>
<sequence length="281" mass="31295">MSEMFQSFRLAHGSPSRHNSSANERMTVGERTVKNSWPTKAPRARRALMTAYSASEDGVDDFARLGPKGASTRRRLMDSARALLEHGSAVALTSSAVAHRAGLSPATFYKYFTDVGSIIHALCHEVTLDSRTIIDAIQPRGDMRDARIVAERFVDAYDEYWLRHRSILSIRNMEADRGNAAFRYMRRTFIEELMNALLASALIVRRVPLDGPTQRLAGRIAVVVAAVDRLAAVNGLYDPESNYPATPRDLLRKAQIDILSAVLDPAIVYEQLRQEMAEAGY</sequence>
<feature type="domain" description="HTH tetR-type" evidence="4">
    <location>
        <begin position="70"/>
        <end position="130"/>
    </location>
</feature>
<organism evidence="5 6">
    <name type="scientific">Sphingobium wenxiniae (strain DSM 21828 / CGMCC 1.7748 / JZ-1)</name>
    <dbReference type="NCBI Taxonomy" id="595605"/>
    <lineage>
        <taxon>Bacteria</taxon>
        <taxon>Pseudomonadati</taxon>
        <taxon>Pseudomonadota</taxon>
        <taxon>Alphaproteobacteria</taxon>
        <taxon>Sphingomonadales</taxon>
        <taxon>Sphingomonadaceae</taxon>
        <taxon>Sphingobium</taxon>
    </lineage>
</organism>
<feature type="DNA-binding region" description="H-T-H motif" evidence="2">
    <location>
        <begin position="93"/>
        <end position="112"/>
    </location>
</feature>
<dbReference type="InterPro" id="IPR001647">
    <property type="entry name" value="HTH_TetR"/>
</dbReference>
<keyword evidence="6" id="KW-1185">Reference proteome</keyword>
<evidence type="ECO:0000256" key="2">
    <source>
        <dbReference type="PROSITE-ProRule" id="PRU00335"/>
    </source>
</evidence>
<evidence type="ECO:0000259" key="4">
    <source>
        <dbReference type="PROSITE" id="PS50977"/>
    </source>
</evidence>